<dbReference type="EMBL" id="JBAHYK010000515">
    <property type="protein sequence ID" value="KAL0573340.1"/>
    <property type="molecule type" value="Genomic_DNA"/>
</dbReference>
<evidence type="ECO:0000313" key="1">
    <source>
        <dbReference type="EMBL" id="KAL0573340.1"/>
    </source>
</evidence>
<evidence type="ECO:0000313" key="2">
    <source>
        <dbReference type="Proteomes" id="UP001465976"/>
    </source>
</evidence>
<sequence>MNLGPEVDPDDEEWYREKLHKATATPEYGDEVWEIRALHNSLNLELSSTSSGDEYLLCLHRETIRWHASGGDLTNSDCPLSRVERVFRSMLERTHKFRQAIAGWDVIGLSLIEAITLAARLRSFLDCIKEIATDVALGDVHPHGEQRMLSYQKAEVQRWINHIV</sequence>
<reference evidence="1 2" key="1">
    <citation type="submission" date="2024-02" db="EMBL/GenBank/DDBJ databases">
        <title>A draft genome for the cacao thread blight pathogen Marasmius crinis-equi.</title>
        <authorList>
            <person name="Cohen S.P."/>
            <person name="Baruah I.K."/>
            <person name="Amoako-Attah I."/>
            <person name="Bukari Y."/>
            <person name="Meinhardt L.W."/>
            <person name="Bailey B.A."/>
        </authorList>
    </citation>
    <scope>NUCLEOTIDE SEQUENCE [LARGE SCALE GENOMIC DNA]</scope>
    <source>
        <strain evidence="1 2">GH-76</strain>
    </source>
</reference>
<dbReference type="Proteomes" id="UP001465976">
    <property type="component" value="Unassembled WGS sequence"/>
</dbReference>
<keyword evidence="2" id="KW-1185">Reference proteome</keyword>
<name>A0ABR3FDD6_9AGAR</name>
<proteinExistence type="predicted"/>
<protein>
    <submittedName>
        <fullName evidence="1">Uncharacterized protein</fullName>
    </submittedName>
</protein>
<accession>A0ABR3FDD6</accession>
<gene>
    <name evidence="1" type="ORF">V5O48_008618</name>
</gene>
<comment type="caution">
    <text evidence="1">The sequence shown here is derived from an EMBL/GenBank/DDBJ whole genome shotgun (WGS) entry which is preliminary data.</text>
</comment>
<organism evidence="1 2">
    <name type="scientific">Marasmius crinis-equi</name>
    <dbReference type="NCBI Taxonomy" id="585013"/>
    <lineage>
        <taxon>Eukaryota</taxon>
        <taxon>Fungi</taxon>
        <taxon>Dikarya</taxon>
        <taxon>Basidiomycota</taxon>
        <taxon>Agaricomycotina</taxon>
        <taxon>Agaricomycetes</taxon>
        <taxon>Agaricomycetidae</taxon>
        <taxon>Agaricales</taxon>
        <taxon>Marasmiineae</taxon>
        <taxon>Marasmiaceae</taxon>
        <taxon>Marasmius</taxon>
    </lineage>
</organism>